<name>A0AAN7HEQ1_9PEZI</name>
<evidence type="ECO:0000256" key="2">
    <source>
        <dbReference type="SAM" id="MobiDB-lite"/>
    </source>
</evidence>
<keyword evidence="4" id="KW-1185">Reference proteome</keyword>
<evidence type="ECO:0000313" key="4">
    <source>
        <dbReference type="Proteomes" id="UP001303760"/>
    </source>
</evidence>
<comment type="caution">
    <text evidence="3">The sequence shown here is derived from an EMBL/GenBank/DDBJ whole genome shotgun (WGS) entry which is preliminary data.</text>
</comment>
<protein>
    <submittedName>
        <fullName evidence="3">Uncharacterized protein</fullName>
    </submittedName>
</protein>
<accession>A0AAN7HEQ1</accession>
<dbReference type="Proteomes" id="UP001303760">
    <property type="component" value="Unassembled WGS sequence"/>
</dbReference>
<reference evidence="3" key="2">
    <citation type="submission" date="2023-05" db="EMBL/GenBank/DDBJ databases">
        <authorList>
            <consortium name="Lawrence Berkeley National Laboratory"/>
            <person name="Steindorff A."/>
            <person name="Hensen N."/>
            <person name="Bonometti L."/>
            <person name="Westerberg I."/>
            <person name="Brannstrom I.O."/>
            <person name="Guillou S."/>
            <person name="Cros-Aarteil S."/>
            <person name="Calhoun S."/>
            <person name="Haridas S."/>
            <person name="Kuo A."/>
            <person name="Mondo S."/>
            <person name="Pangilinan J."/>
            <person name="Riley R."/>
            <person name="Labutti K."/>
            <person name="Andreopoulos B."/>
            <person name="Lipzen A."/>
            <person name="Chen C."/>
            <person name="Yanf M."/>
            <person name="Daum C."/>
            <person name="Ng V."/>
            <person name="Clum A."/>
            <person name="Ohm R."/>
            <person name="Martin F."/>
            <person name="Silar P."/>
            <person name="Natvig D."/>
            <person name="Lalanne C."/>
            <person name="Gautier V."/>
            <person name="Ament-Velasquez S.L."/>
            <person name="Kruys A."/>
            <person name="Hutchinson M.I."/>
            <person name="Powell A.J."/>
            <person name="Barry K."/>
            <person name="Miller A.N."/>
            <person name="Grigoriev I.V."/>
            <person name="Debuchy R."/>
            <person name="Gladieux P."/>
            <person name="Thoren M.H."/>
            <person name="Johannesson H."/>
        </authorList>
    </citation>
    <scope>NUCLEOTIDE SEQUENCE</scope>
    <source>
        <strain evidence="3">CBS 532.94</strain>
    </source>
</reference>
<dbReference type="EMBL" id="MU860144">
    <property type="protein sequence ID" value="KAK4237319.1"/>
    <property type="molecule type" value="Genomic_DNA"/>
</dbReference>
<gene>
    <name evidence="3" type="ORF">C8A03DRAFT_44816</name>
</gene>
<organism evidence="3 4">
    <name type="scientific">Achaetomium macrosporum</name>
    <dbReference type="NCBI Taxonomy" id="79813"/>
    <lineage>
        <taxon>Eukaryota</taxon>
        <taxon>Fungi</taxon>
        <taxon>Dikarya</taxon>
        <taxon>Ascomycota</taxon>
        <taxon>Pezizomycotina</taxon>
        <taxon>Sordariomycetes</taxon>
        <taxon>Sordariomycetidae</taxon>
        <taxon>Sordariales</taxon>
        <taxon>Chaetomiaceae</taxon>
        <taxon>Achaetomium</taxon>
    </lineage>
</organism>
<evidence type="ECO:0000256" key="1">
    <source>
        <dbReference type="SAM" id="Coils"/>
    </source>
</evidence>
<reference evidence="3" key="1">
    <citation type="journal article" date="2023" name="Mol. Phylogenet. Evol.">
        <title>Genome-scale phylogeny and comparative genomics of the fungal order Sordariales.</title>
        <authorList>
            <person name="Hensen N."/>
            <person name="Bonometti L."/>
            <person name="Westerberg I."/>
            <person name="Brannstrom I.O."/>
            <person name="Guillou S."/>
            <person name="Cros-Aarteil S."/>
            <person name="Calhoun S."/>
            <person name="Haridas S."/>
            <person name="Kuo A."/>
            <person name="Mondo S."/>
            <person name="Pangilinan J."/>
            <person name="Riley R."/>
            <person name="LaButti K."/>
            <person name="Andreopoulos B."/>
            <person name="Lipzen A."/>
            <person name="Chen C."/>
            <person name="Yan M."/>
            <person name="Daum C."/>
            <person name="Ng V."/>
            <person name="Clum A."/>
            <person name="Steindorff A."/>
            <person name="Ohm R.A."/>
            <person name="Martin F."/>
            <person name="Silar P."/>
            <person name="Natvig D.O."/>
            <person name="Lalanne C."/>
            <person name="Gautier V."/>
            <person name="Ament-Velasquez S.L."/>
            <person name="Kruys A."/>
            <person name="Hutchinson M.I."/>
            <person name="Powell A.J."/>
            <person name="Barry K."/>
            <person name="Miller A.N."/>
            <person name="Grigoriev I.V."/>
            <person name="Debuchy R."/>
            <person name="Gladieux P."/>
            <person name="Hiltunen Thoren M."/>
            <person name="Johannesson H."/>
        </authorList>
    </citation>
    <scope>NUCLEOTIDE SEQUENCE</scope>
    <source>
        <strain evidence="3">CBS 532.94</strain>
    </source>
</reference>
<dbReference type="AlphaFoldDB" id="A0AAN7HEQ1"/>
<feature type="region of interest" description="Disordered" evidence="2">
    <location>
        <begin position="75"/>
        <end position="113"/>
    </location>
</feature>
<sequence length="329" mass="37480">MATRAALRLLRSLHRAVKQQQQVVEQQEESVKFLLEANETEQLEASRDILSDLNAQLHWAIDSWRELALGEEGLEHLPWSPSPSTPLPQPPFQEQQPSPVSENRRAASLSDPAVGTEARYTQQWDDWVHAPTIPGLSTIELPQTTPWWMQERDHYGLCHPHEQGQIESVARAAQLNRAYYAEPYVGHYQPVAQEPTNPWYQQCQPPALPLPPVPERSLTHFRPARANSNDFWLDKEFDPFFWQKNLRPGNIWTNPPRYPVPEEENMSPRTIPSYLYRCCRYSGIVFLAEFSTETGAPARAHEEPGLNSNMLSVSSPLSYGLSMGAVPGR</sequence>
<feature type="coiled-coil region" evidence="1">
    <location>
        <begin position="10"/>
        <end position="44"/>
    </location>
</feature>
<feature type="compositionally biased region" description="Pro residues" evidence="2">
    <location>
        <begin position="80"/>
        <end position="91"/>
    </location>
</feature>
<evidence type="ECO:0000313" key="3">
    <source>
        <dbReference type="EMBL" id="KAK4237319.1"/>
    </source>
</evidence>
<proteinExistence type="predicted"/>
<keyword evidence="1" id="KW-0175">Coiled coil</keyword>